<dbReference type="EMBL" id="JABELV010000169">
    <property type="protein sequence ID" value="KAG7528729.1"/>
    <property type="molecule type" value="Genomic_DNA"/>
</dbReference>
<sequence length="258" mass="28998">MDTAQDQNVKPQSQLTSIIMSRSIDDLTLSMKTMESVFDDYLRDLRTGSNLEISTPLNSSSTATSVAGSETLLEANASTDPTGGSPADRAPEGQGKIIPSKEQIQAVFQCQYQAIRNLRQSNFSVGWWDTYQKGIAAARGQVAGWEDLERMQTLHNLYAIERWVMAEDILMKINAMPTDFCKTRSIATRDRSLRGPFPRLLVRYTRISWKNPFFGIQQSVQDPRQSRARVIRLTGNTAIKNVCRHALAQPRYRAEGHA</sequence>
<evidence type="ECO:0000256" key="1">
    <source>
        <dbReference type="SAM" id="MobiDB-lite"/>
    </source>
</evidence>
<dbReference type="AlphaFoldDB" id="A0A8K0JFW3"/>
<name>A0A8K0JFW3_9TREE</name>
<evidence type="ECO:0000313" key="2">
    <source>
        <dbReference type="EMBL" id="KAG7528729.1"/>
    </source>
</evidence>
<organism evidence="2 3">
    <name type="scientific">Filobasidium floriforme</name>
    <dbReference type="NCBI Taxonomy" id="5210"/>
    <lineage>
        <taxon>Eukaryota</taxon>
        <taxon>Fungi</taxon>
        <taxon>Dikarya</taxon>
        <taxon>Basidiomycota</taxon>
        <taxon>Agaricomycotina</taxon>
        <taxon>Tremellomycetes</taxon>
        <taxon>Filobasidiales</taxon>
        <taxon>Filobasidiaceae</taxon>
        <taxon>Filobasidium</taxon>
    </lineage>
</organism>
<accession>A0A8K0JFW3</accession>
<reference evidence="2" key="1">
    <citation type="submission" date="2020-04" db="EMBL/GenBank/DDBJ databases">
        <title>Analysis of mating type loci in Filobasidium floriforme.</title>
        <authorList>
            <person name="Nowrousian M."/>
        </authorList>
    </citation>
    <scope>NUCLEOTIDE SEQUENCE</scope>
    <source>
        <strain evidence="2">CBS 6242</strain>
    </source>
</reference>
<protein>
    <submittedName>
        <fullName evidence="2">Uncharacterized protein</fullName>
    </submittedName>
</protein>
<gene>
    <name evidence="2" type="ORF">FFLO_05955</name>
</gene>
<keyword evidence="3" id="KW-1185">Reference proteome</keyword>
<proteinExistence type="predicted"/>
<evidence type="ECO:0000313" key="3">
    <source>
        <dbReference type="Proteomes" id="UP000812966"/>
    </source>
</evidence>
<comment type="caution">
    <text evidence="2">The sequence shown here is derived from an EMBL/GenBank/DDBJ whole genome shotgun (WGS) entry which is preliminary data.</text>
</comment>
<dbReference type="Proteomes" id="UP000812966">
    <property type="component" value="Unassembled WGS sequence"/>
</dbReference>
<feature type="region of interest" description="Disordered" evidence="1">
    <location>
        <begin position="75"/>
        <end position="94"/>
    </location>
</feature>